<dbReference type="GO" id="GO:0016787">
    <property type="term" value="F:hydrolase activity"/>
    <property type="evidence" value="ECO:0007669"/>
    <property type="project" value="InterPro"/>
</dbReference>
<dbReference type="GO" id="GO:0005829">
    <property type="term" value="C:cytosol"/>
    <property type="evidence" value="ECO:0007669"/>
    <property type="project" value="TreeGrafter"/>
</dbReference>
<dbReference type="GO" id="GO:0003677">
    <property type="term" value="F:DNA binding"/>
    <property type="evidence" value="ECO:0007669"/>
    <property type="project" value="InterPro"/>
</dbReference>
<keyword evidence="3" id="KW-0347">Helicase</keyword>
<evidence type="ECO:0000259" key="2">
    <source>
        <dbReference type="Pfam" id="PF04851"/>
    </source>
</evidence>
<name>A0AAP3ERE9_MICLU</name>
<dbReference type="PANTHER" id="PTHR47396:SF1">
    <property type="entry name" value="ATP-DEPENDENT HELICASE IRC3-RELATED"/>
    <property type="match status" value="1"/>
</dbReference>
<sequence length="890" mass="98161">MELKKYQKRVITDLREYLSHLEESKSLDQAFATYWGGRGVTVGAGGMSRYQNVLEGVPNVCFKVPTGGGKTLLACASALPILQAMPPMRHRAVVWLVPSDSILTQTLSALRDTSHPYRRQLDADFGGRVEVYSKEELLAGQNFSPAAVADQLSVMVLSYDSFRARNREGLKAYQANGALAPFATVLGAPEQPITNADPTALFQVINQLNPLVIVDESHHATTTLSREMLTNFNPSFVLDLTATPKKQANVISYVDAYELKAEHMVKLPVIAYNRQSQAEVITDAIDLQQSLEAAAEVQFRSGGRYVRPIVLFQAEPKAKEDATSFEKLREKLVAAGIPENQIAIKTAGVDELRGVDLLSDDCEIRFIITVNALKEGWDCPFAYVLASLANKSSRVDVEQILGRVLRQPHATRFAEPILNMSYVLTSSADFQGTLSNIIAGLNAAGFSKHDVRAADEEVLDLAPAPAEVPTEPLTHQDDRMPQDDAPTPGEEFLGFDTVDVADRLAAREAEAPDADPDTTSSSALTPLLEQARAQGTAYEQDATQAAQRGDRPLPQEVKTAVGTSRMLPEYVEEFAGYRLPQFVTRAPGSALFGTLEGELELLHHEALAEGFTLRGRDTQLNLAANEQMYRIDVHSSGDVPRAFRMSETDQRIMRQHFSGLSIEGQRRSAAQDIFGKLRPINAVADSDLKSYVERVVGTFDAAAMAVYMARPQRVADAVRAKVKDFLDDYKAQKFADDVETHSITVDFSYGLPEAIQPLGSSTLIGRSLYEAEDRMNDDEAEFAARFSGMDNVRWWHRNIERRGFCINGPLNHYPDFLVMTTRGTLVAVEPKGGHLKNDESLRKLAMGKKWAELAGRTGQNVSYYMVFQDDVAPLDGALTVTKFFELLGRM</sequence>
<evidence type="ECO:0000313" key="4">
    <source>
        <dbReference type="Proteomes" id="UP001205867"/>
    </source>
</evidence>
<dbReference type="SUPFAM" id="SSF52540">
    <property type="entry name" value="P-loop containing nucleoside triphosphate hydrolases"/>
    <property type="match status" value="2"/>
</dbReference>
<dbReference type="Gene3D" id="3.40.50.300">
    <property type="entry name" value="P-loop containing nucleotide triphosphate hydrolases"/>
    <property type="match status" value="2"/>
</dbReference>
<gene>
    <name evidence="3" type="ORF">M3A82_002620</name>
</gene>
<dbReference type="InterPro" id="IPR006935">
    <property type="entry name" value="Helicase/UvrB_N"/>
</dbReference>
<feature type="domain" description="Helicase/UvrB N-terminal" evidence="2">
    <location>
        <begin position="1"/>
        <end position="245"/>
    </location>
</feature>
<feature type="region of interest" description="Disordered" evidence="1">
    <location>
        <begin position="532"/>
        <end position="551"/>
    </location>
</feature>
<proteinExistence type="predicted"/>
<dbReference type="AlphaFoldDB" id="A0AAP3ERE9"/>
<feature type="region of interest" description="Disordered" evidence="1">
    <location>
        <begin position="466"/>
        <end position="492"/>
    </location>
</feature>
<accession>A0AAP3ERE9</accession>
<dbReference type="Proteomes" id="UP001205867">
    <property type="component" value="Unassembled WGS sequence"/>
</dbReference>
<keyword evidence="3" id="KW-0067">ATP-binding</keyword>
<dbReference type="GO" id="GO:0005524">
    <property type="term" value="F:ATP binding"/>
    <property type="evidence" value="ECO:0007669"/>
    <property type="project" value="InterPro"/>
</dbReference>
<dbReference type="InterPro" id="IPR027417">
    <property type="entry name" value="P-loop_NTPase"/>
</dbReference>
<dbReference type="CDD" id="cd18785">
    <property type="entry name" value="SF2_C"/>
    <property type="match status" value="1"/>
</dbReference>
<evidence type="ECO:0000256" key="1">
    <source>
        <dbReference type="SAM" id="MobiDB-lite"/>
    </source>
</evidence>
<keyword evidence="3" id="KW-0378">Hydrolase</keyword>
<dbReference type="GO" id="GO:0004386">
    <property type="term" value="F:helicase activity"/>
    <property type="evidence" value="ECO:0007669"/>
    <property type="project" value="UniProtKB-KW"/>
</dbReference>
<dbReference type="InterPro" id="IPR050742">
    <property type="entry name" value="Helicase_Restrict-Modif_Enz"/>
</dbReference>
<dbReference type="EMBL" id="JALXKZ020000003">
    <property type="protein sequence ID" value="MCV7628241.1"/>
    <property type="molecule type" value="Genomic_DNA"/>
</dbReference>
<keyword evidence="3" id="KW-0547">Nucleotide-binding</keyword>
<reference evidence="3" key="1">
    <citation type="submission" date="2023-06" db="EMBL/GenBank/DDBJ databases">
        <title>lsaBGC provides a comprehensive framework for evolutionary analysis of biosynthetic gene clusters within focal taxa.</title>
        <authorList>
            <person name="Salamzade R."/>
            <person name="Sandstrom S."/>
            <person name="Kalan L.R."/>
        </authorList>
    </citation>
    <scope>NUCLEOTIDE SEQUENCE</scope>
    <source>
        <strain evidence="3">P3-SID899</strain>
    </source>
</reference>
<comment type="caution">
    <text evidence="3">The sequence shown here is derived from an EMBL/GenBank/DDBJ whole genome shotgun (WGS) entry which is preliminary data.</text>
</comment>
<evidence type="ECO:0000313" key="3">
    <source>
        <dbReference type="EMBL" id="MCV7628241.1"/>
    </source>
</evidence>
<dbReference type="PANTHER" id="PTHR47396">
    <property type="entry name" value="TYPE I RESTRICTION ENZYME ECOKI R PROTEIN"/>
    <property type="match status" value="1"/>
</dbReference>
<protein>
    <submittedName>
        <fullName evidence="3">DEAD/DEAH box helicase family protein</fullName>
    </submittedName>
</protein>
<dbReference type="Pfam" id="PF04851">
    <property type="entry name" value="ResIII"/>
    <property type="match status" value="1"/>
</dbReference>
<organism evidence="3 4">
    <name type="scientific">Micrococcus luteus</name>
    <name type="common">Micrococcus lysodeikticus</name>
    <dbReference type="NCBI Taxonomy" id="1270"/>
    <lineage>
        <taxon>Bacteria</taxon>
        <taxon>Bacillati</taxon>
        <taxon>Actinomycetota</taxon>
        <taxon>Actinomycetes</taxon>
        <taxon>Micrococcales</taxon>
        <taxon>Micrococcaceae</taxon>
        <taxon>Micrococcus</taxon>
    </lineage>
</organism>